<accession>A0A4U5LWB6</accession>
<comment type="caution">
    <text evidence="1">The sequence shown here is derived from an EMBL/GenBank/DDBJ whole genome shotgun (WGS) entry which is preliminary data.</text>
</comment>
<name>A0A4U5LWB6_STECR</name>
<dbReference type="EMBL" id="AZBU02000011">
    <property type="protein sequence ID" value="TKR60481.1"/>
    <property type="molecule type" value="Genomic_DNA"/>
</dbReference>
<proteinExistence type="predicted"/>
<keyword evidence="2" id="KW-1185">Reference proteome</keyword>
<sequence length="79" mass="8750">MAMGSASSGVGFASFRSGWMRKERFRSDQKRLSVFACSPANSNKSTFHSWGIESAKKFIFLSRAPFGPFHSLSLLLRAS</sequence>
<protein>
    <submittedName>
        <fullName evidence="1">Uncharacterized protein</fullName>
    </submittedName>
</protein>
<reference evidence="1 2" key="2">
    <citation type="journal article" date="2019" name="G3 (Bethesda)">
        <title>Hybrid Assembly of the Genome of the Entomopathogenic Nematode Steinernema carpocapsae Identifies the X-Chromosome.</title>
        <authorList>
            <person name="Serra L."/>
            <person name="Macchietto M."/>
            <person name="Macias-Munoz A."/>
            <person name="McGill C.J."/>
            <person name="Rodriguez I.M."/>
            <person name="Rodriguez B."/>
            <person name="Murad R."/>
            <person name="Mortazavi A."/>
        </authorList>
    </citation>
    <scope>NUCLEOTIDE SEQUENCE [LARGE SCALE GENOMIC DNA]</scope>
    <source>
        <strain evidence="1 2">ALL</strain>
    </source>
</reference>
<evidence type="ECO:0000313" key="1">
    <source>
        <dbReference type="EMBL" id="TKR60481.1"/>
    </source>
</evidence>
<dbReference type="Proteomes" id="UP000298663">
    <property type="component" value="Unassembled WGS sequence"/>
</dbReference>
<reference evidence="1 2" key="1">
    <citation type="journal article" date="2015" name="Genome Biol.">
        <title>Comparative genomics of Steinernema reveals deeply conserved gene regulatory networks.</title>
        <authorList>
            <person name="Dillman A.R."/>
            <person name="Macchietto M."/>
            <person name="Porter C.F."/>
            <person name="Rogers A."/>
            <person name="Williams B."/>
            <person name="Antoshechkin I."/>
            <person name="Lee M.M."/>
            <person name="Goodwin Z."/>
            <person name="Lu X."/>
            <person name="Lewis E.E."/>
            <person name="Goodrich-Blair H."/>
            <person name="Stock S.P."/>
            <person name="Adams B.J."/>
            <person name="Sternberg P.W."/>
            <person name="Mortazavi A."/>
        </authorList>
    </citation>
    <scope>NUCLEOTIDE SEQUENCE [LARGE SCALE GENOMIC DNA]</scope>
    <source>
        <strain evidence="1 2">ALL</strain>
    </source>
</reference>
<organism evidence="1 2">
    <name type="scientific">Steinernema carpocapsae</name>
    <name type="common">Entomopathogenic nematode</name>
    <dbReference type="NCBI Taxonomy" id="34508"/>
    <lineage>
        <taxon>Eukaryota</taxon>
        <taxon>Metazoa</taxon>
        <taxon>Ecdysozoa</taxon>
        <taxon>Nematoda</taxon>
        <taxon>Chromadorea</taxon>
        <taxon>Rhabditida</taxon>
        <taxon>Tylenchina</taxon>
        <taxon>Panagrolaimomorpha</taxon>
        <taxon>Strongyloidoidea</taxon>
        <taxon>Steinernematidae</taxon>
        <taxon>Steinernema</taxon>
    </lineage>
</organism>
<evidence type="ECO:0000313" key="2">
    <source>
        <dbReference type="Proteomes" id="UP000298663"/>
    </source>
</evidence>
<gene>
    <name evidence="1" type="ORF">L596_027723</name>
</gene>
<dbReference type="AlphaFoldDB" id="A0A4U5LWB6"/>